<dbReference type="EMBL" id="GG676319">
    <property type="protein sequence ID" value="EER11783.1"/>
    <property type="molecule type" value="Genomic_DNA"/>
</dbReference>
<gene>
    <name evidence="1" type="ORF">Pmar_PMAR013065</name>
</gene>
<proteinExistence type="predicted"/>
<keyword evidence="2" id="KW-1185">Reference proteome</keyword>
<dbReference type="RefSeq" id="XP_002779988.1">
    <property type="nucleotide sequence ID" value="XM_002779942.1"/>
</dbReference>
<protein>
    <submittedName>
        <fullName evidence="1">Uncharacterized protein</fullName>
    </submittedName>
</protein>
<evidence type="ECO:0000313" key="1">
    <source>
        <dbReference type="EMBL" id="EER11783.1"/>
    </source>
</evidence>
<dbReference type="InParanoid" id="C5KUR2"/>
<sequence length="418" mass="45814">MPGGKNLEFRFGMGGSGLLRPTCSNISVMSIGKSDSGWGFSLSKCVPSSQMKTVDEPLAGVLHGLHSFPSKTDCRNGLIYHTSEVMFSVAYPCLVKEGQASEGFGRSSSIGTTVDKCWVALARVSSYRSPRSVLMNVMIPRLQRESTSTEGTDLRVSAILYGVSVVLEETLYHQITARDVEAVMGGIAVLGDDTYCSERCRVLLSLHHALVPSIPPNGVIVCGLYGAMIRLGIHLLEDDSSEDAALYGFALLWSVLSSAPPEWLVSTLGLVGVRATSALRRAGKRKRDEEEELSWIPYLARYLEKLTRTVPTAALRKYSPIIAAELVSRYWSVNKKQRTASSEENLADDKVDEIIASTLYPLLCEGSAATRRSSGEAISYKSDDVLHLFASAGSDSSREKVKRMLQMYTQRFRYKGRV</sequence>
<accession>C5KUR2</accession>
<dbReference type="AlphaFoldDB" id="C5KUR2"/>
<dbReference type="GeneID" id="9060372"/>
<evidence type="ECO:0000313" key="2">
    <source>
        <dbReference type="Proteomes" id="UP000007800"/>
    </source>
</evidence>
<organism evidence="2">
    <name type="scientific">Perkinsus marinus (strain ATCC 50983 / TXsc)</name>
    <dbReference type="NCBI Taxonomy" id="423536"/>
    <lineage>
        <taxon>Eukaryota</taxon>
        <taxon>Sar</taxon>
        <taxon>Alveolata</taxon>
        <taxon>Perkinsozoa</taxon>
        <taxon>Perkinsea</taxon>
        <taxon>Perkinsida</taxon>
        <taxon>Perkinsidae</taxon>
        <taxon>Perkinsus</taxon>
    </lineage>
</organism>
<dbReference type="Proteomes" id="UP000007800">
    <property type="component" value="Unassembled WGS sequence"/>
</dbReference>
<reference evidence="1 2" key="1">
    <citation type="submission" date="2008-07" db="EMBL/GenBank/DDBJ databases">
        <authorList>
            <person name="El-Sayed N."/>
            <person name="Caler E."/>
            <person name="Inman J."/>
            <person name="Amedeo P."/>
            <person name="Hass B."/>
            <person name="Wortman J."/>
        </authorList>
    </citation>
    <scope>NUCLEOTIDE SEQUENCE [LARGE SCALE GENOMIC DNA]</scope>
    <source>
        <strain evidence="2">ATCC 50983 / TXsc</strain>
    </source>
</reference>
<name>C5KUR2_PERM5</name>